<name>A0A0M8QEY0_9ACTN</name>
<keyword evidence="1" id="KW-1133">Transmembrane helix</keyword>
<evidence type="ECO:0000256" key="1">
    <source>
        <dbReference type="SAM" id="Phobius"/>
    </source>
</evidence>
<dbReference type="Proteomes" id="UP000037773">
    <property type="component" value="Unassembled WGS sequence"/>
</dbReference>
<keyword evidence="1" id="KW-0812">Transmembrane</keyword>
<protein>
    <recommendedName>
        <fullName evidence="4">CU044_5270 family protein</fullName>
    </recommendedName>
</protein>
<reference evidence="2 3" key="1">
    <citation type="submission" date="2015-07" db="EMBL/GenBank/DDBJ databases">
        <authorList>
            <person name="Noorani M."/>
        </authorList>
    </citation>
    <scope>NUCLEOTIDE SEQUENCE [LARGE SCALE GENOMIC DNA]</scope>
    <source>
        <strain evidence="2 3">NRRL B-24567</strain>
    </source>
</reference>
<gene>
    <name evidence="2" type="ORF">ADK41_30575</name>
</gene>
<keyword evidence="1" id="KW-0472">Membrane</keyword>
<dbReference type="NCBIfam" id="NF038083">
    <property type="entry name" value="CU044_5270_fam"/>
    <property type="match status" value="1"/>
</dbReference>
<evidence type="ECO:0000313" key="3">
    <source>
        <dbReference type="Proteomes" id="UP000037773"/>
    </source>
</evidence>
<comment type="caution">
    <text evidence="2">The sequence shown here is derived from an EMBL/GenBank/DDBJ whole genome shotgun (WGS) entry which is preliminary data.</text>
</comment>
<dbReference type="InterPro" id="IPR047789">
    <property type="entry name" value="CU044_5270-like"/>
</dbReference>
<evidence type="ECO:0000313" key="2">
    <source>
        <dbReference type="EMBL" id="KOT31881.1"/>
    </source>
</evidence>
<keyword evidence="3" id="KW-1185">Reference proteome</keyword>
<dbReference type="RefSeq" id="WP_030837345.1">
    <property type="nucleotide sequence ID" value="NZ_JBFBKA010000068.1"/>
</dbReference>
<accession>A0A0M8QEY0</accession>
<dbReference type="PATRIC" id="fig|36816.3.peg.6606"/>
<organism evidence="2 3">
    <name type="scientific">Streptomyces caelestis</name>
    <dbReference type="NCBI Taxonomy" id="36816"/>
    <lineage>
        <taxon>Bacteria</taxon>
        <taxon>Bacillati</taxon>
        <taxon>Actinomycetota</taxon>
        <taxon>Actinomycetes</taxon>
        <taxon>Kitasatosporales</taxon>
        <taxon>Streptomycetaceae</taxon>
        <taxon>Streptomyces</taxon>
    </lineage>
</organism>
<proteinExistence type="predicted"/>
<sequence>MTASNRHDGSGDDAAHLRGLLPDAPEWDLTPTRHLHHRNVLLREIDREQTAAPTPATPALQRRWLRPVFLLPATAMALAGALILTLPGTEQEPGAKAEATDAKHAAANGVVLTLDRIAAASMEVDVKPVRDDQFVYVRSLVRSNEGTFDGPVKLGAPHRREIWVSQDSAPITRTGVIRESGKGVPMSGQRIPIETAAPDGSAEQGVPAGIDRPTYQWLAKLPTDTDALRKLLYAQTRPLENESKDQAVFRKIGDLLNETVMPPANAAALYKTVATIPGVSVTPDATDAAGRHGIGITREETGTATRDEWIFDRNSFTLLGSRSYLTHTAGTKPSTLYNSTAIMETGVVDRDDREPTDKQKTA</sequence>
<dbReference type="AlphaFoldDB" id="A0A0M8QEY0"/>
<feature type="transmembrane region" description="Helical" evidence="1">
    <location>
        <begin position="68"/>
        <end position="86"/>
    </location>
</feature>
<dbReference type="EMBL" id="LGCN01000232">
    <property type="protein sequence ID" value="KOT31881.1"/>
    <property type="molecule type" value="Genomic_DNA"/>
</dbReference>
<evidence type="ECO:0008006" key="4">
    <source>
        <dbReference type="Google" id="ProtNLM"/>
    </source>
</evidence>